<evidence type="ECO:0000313" key="2">
    <source>
        <dbReference type="EMBL" id="CAH6180281.1"/>
    </source>
</evidence>
<proteinExistence type="predicted"/>
<accession>A0A9P0Y561</accession>
<feature type="region of interest" description="Disordered" evidence="1">
    <location>
        <begin position="30"/>
        <end position="52"/>
    </location>
</feature>
<evidence type="ECO:0000313" key="3">
    <source>
        <dbReference type="Proteomes" id="UP000789617"/>
    </source>
</evidence>
<evidence type="ECO:0000256" key="1">
    <source>
        <dbReference type="SAM" id="MobiDB-lite"/>
    </source>
</evidence>
<gene>
    <name evidence="2" type="ORF">AN2335V1_3930</name>
</gene>
<reference evidence="2" key="1">
    <citation type="submission" date="2022-05" db="EMBL/GenBank/DDBJ databases">
        <authorList>
            <person name="Alioto T."/>
            <person name="Alioto T."/>
            <person name="Gomez Garrido J."/>
        </authorList>
    </citation>
    <scope>NUCLEOTIDE SEQUENCE</scope>
    <source>
        <strain evidence="2">0</strain>
    </source>
</reference>
<sequence length="176" mass="19004">MASADRGLPEGGAAHLVRATGRAGRVRIRSPGKRSATGETCRHAARSKETQKAHPSGWALHLFDAWQFPTLTWGDPTLPSALRRFTSEFGMGSGGTTALVPPGKFFVLSTQFFIASAALPALVKSVTYFSMLLPLLRLSPCCCANYCVLNSESKLKILSQIRQNSFGVVRLSLTVH</sequence>
<dbReference type="EMBL" id="CAJOXS020000003">
    <property type="protein sequence ID" value="CAH6180281.1"/>
    <property type="molecule type" value="Genomic_DNA"/>
</dbReference>
<dbReference type="AlphaFoldDB" id="A0A9P0Y561"/>
<organism evidence="2 3">
    <name type="scientific">Klebsiella variicola</name>
    <dbReference type="NCBI Taxonomy" id="244366"/>
    <lineage>
        <taxon>Bacteria</taxon>
        <taxon>Pseudomonadati</taxon>
        <taxon>Pseudomonadota</taxon>
        <taxon>Gammaproteobacteria</taxon>
        <taxon>Enterobacterales</taxon>
        <taxon>Enterobacteriaceae</taxon>
        <taxon>Klebsiella/Raoultella group</taxon>
        <taxon>Klebsiella</taxon>
        <taxon>Klebsiella pneumoniae complex</taxon>
    </lineage>
</organism>
<feature type="compositionally biased region" description="Basic and acidic residues" evidence="1">
    <location>
        <begin position="40"/>
        <end position="52"/>
    </location>
</feature>
<name>A0A9P0Y561_KLEVA</name>
<dbReference type="Proteomes" id="UP000789617">
    <property type="component" value="Unassembled WGS sequence"/>
</dbReference>
<protein>
    <submittedName>
        <fullName evidence="2">Uncharacterized protein</fullName>
    </submittedName>
</protein>
<comment type="caution">
    <text evidence="2">The sequence shown here is derived from an EMBL/GenBank/DDBJ whole genome shotgun (WGS) entry which is preliminary data.</text>
</comment>
<keyword evidence="3" id="KW-1185">Reference proteome</keyword>